<sequence length="316" mass="34662">MLILAAISTGIFATALALWFFGFGGSSVEASARLKKLREAEAQLPQETRARLRRRASVNFAGITLISGNIAANWSRDLERAGLTLNAKEYFTLRLVVAVLFALVGVMLLPLPIFGLMLAPLGWFLVGLWLKRRIATRLHKMEGQLIELLQMLSSGLRAGFGLLQAMEASAEQIPAPLSVEIRRTLRDTAMGASVEQALAALNDRVGSPDFDIVITAILIQRSVGGNLAEILDNVAHTMRERERIKGEIRTLTSQQRMTGYVIGGIPIGLLIIFYMISPDFTGLLFTDPLGRLMLMGAFVSEVIGYLIIQRIVNIEV</sequence>
<dbReference type="Gene3D" id="1.20.81.30">
    <property type="entry name" value="Type II secretion system (T2SS), domain F"/>
    <property type="match status" value="1"/>
</dbReference>
<evidence type="ECO:0000256" key="3">
    <source>
        <dbReference type="ARBA" id="ARBA00022692"/>
    </source>
</evidence>
<dbReference type="InterPro" id="IPR018076">
    <property type="entry name" value="T2SS_GspF_dom"/>
</dbReference>
<organism evidence="8 9">
    <name type="scientific">Tepidiforma flava</name>
    <dbReference type="NCBI Taxonomy" id="3004094"/>
    <lineage>
        <taxon>Bacteria</taxon>
        <taxon>Bacillati</taxon>
        <taxon>Chloroflexota</taxon>
        <taxon>Tepidiformia</taxon>
        <taxon>Tepidiformales</taxon>
        <taxon>Tepidiformaceae</taxon>
        <taxon>Tepidiforma</taxon>
    </lineage>
</organism>
<gene>
    <name evidence="8" type="ORF">O0235_12465</name>
</gene>
<keyword evidence="3 6" id="KW-0812">Transmembrane</keyword>
<evidence type="ECO:0000313" key="8">
    <source>
        <dbReference type="EMBL" id="WBL37562.1"/>
    </source>
</evidence>
<dbReference type="EMBL" id="CP115149">
    <property type="protein sequence ID" value="WBL37562.1"/>
    <property type="molecule type" value="Genomic_DNA"/>
</dbReference>
<evidence type="ECO:0000256" key="1">
    <source>
        <dbReference type="ARBA" id="ARBA00004651"/>
    </source>
</evidence>
<proteinExistence type="predicted"/>
<dbReference type="Proteomes" id="UP001212803">
    <property type="component" value="Chromosome"/>
</dbReference>
<accession>A0ABY7MBH4</accession>
<feature type="transmembrane region" description="Helical" evidence="6">
    <location>
        <begin position="113"/>
        <end position="130"/>
    </location>
</feature>
<reference evidence="8 9" key="1">
    <citation type="journal article" date="2023" name="ISME J.">
        <title>Thermophilic Dehalococcoidia with unusual traits shed light on an unexpected past.</title>
        <authorList>
            <person name="Palmer M."/>
            <person name="Covington J.K."/>
            <person name="Zhou E.M."/>
            <person name="Thomas S.C."/>
            <person name="Habib N."/>
            <person name="Seymour C.O."/>
            <person name="Lai D."/>
            <person name="Johnston J."/>
            <person name="Hashimi A."/>
            <person name="Jiao J.Y."/>
            <person name="Muok A.R."/>
            <person name="Liu L."/>
            <person name="Xian W.D."/>
            <person name="Zhi X.Y."/>
            <person name="Li M.M."/>
            <person name="Silva L.P."/>
            <person name="Bowen B.P."/>
            <person name="Louie K."/>
            <person name="Briegel A."/>
            <person name="Pett-Ridge J."/>
            <person name="Weber P.K."/>
            <person name="Tocheva E.I."/>
            <person name="Woyke T."/>
            <person name="Northen T.R."/>
            <person name="Mayali X."/>
            <person name="Li W.J."/>
            <person name="Hedlund B.P."/>
        </authorList>
    </citation>
    <scope>NUCLEOTIDE SEQUENCE [LARGE SCALE GENOMIC DNA]</scope>
    <source>
        <strain evidence="8 9">YIM 72310</strain>
    </source>
</reference>
<evidence type="ECO:0000256" key="2">
    <source>
        <dbReference type="ARBA" id="ARBA00022475"/>
    </source>
</evidence>
<feature type="transmembrane region" description="Helical" evidence="6">
    <location>
        <begin position="87"/>
        <end position="107"/>
    </location>
</feature>
<dbReference type="PANTHER" id="PTHR35007:SF1">
    <property type="entry name" value="PILUS ASSEMBLY PROTEIN"/>
    <property type="match status" value="1"/>
</dbReference>
<protein>
    <submittedName>
        <fullName evidence="8">Type II secretion system F family protein</fullName>
    </submittedName>
</protein>
<evidence type="ECO:0000259" key="7">
    <source>
        <dbReference type="Pfam" id="PF00482"/>
    </source>
</evidence>
<keyword evidence="4 6" id="KW-1133">Transmembrane helix</keyword>
<feature type="domain" description="Type II secretion system protein GspF" evidence="7">
    <location>
        <begin position="149"/>
        <end position="274"/>
    </location>
</feature>
<evidence type="ECO:0000256" key="4">
    <source>
        <dbReference type="ARBA" id="ARBA00022989"/>
    </source>
</evidence>
<keyword evidence="5 6" id="KW-0472">Membrane</keyword>
<evidence type="ECO:0000256" key="5">
    <source>
        <dbReference type="ARBA" id="ARBA00023136"/>
    </source>
</evidence>
<keyword evidence="2" id="KW-1003">Cell membrane</keyword>
<dbReference type="InterPro" id="IPR042094">
    <property type="entry name" value="T2SS_GspF_sf"/>
</dbReference>
<feature type="transmembrane region" description="Helical" evidence="6">
    <location>
        <begin position="257"/>
        <end position="277"/>
    </location>
</feature>
<dbReference type="Pfam" id="PF00482">
    <property type="entry name" value="T2SSF"/>
    <property type="match status" value="1"/>
</dbReference>
<feature type="transmembrane region" description="Helical" evidence="6">
    <location>
        <begin position="289"/>
        <end position="308"/>
    </location>
</feature>
<dbReference type="RefSeq" id="WP_270058076.1">
    <property type="nucleotide sequence ID" value="NZ_CP115149.1"/>
</dbReference>
<name>A0ABY7MBH4_9CHLR</name>
<dbReference type="PANTHER" id="PTHR35007">
    <property type="entry name" value="INTEGRAL MEMBRANE PROTEIN-RELATED"/>
    <property type="match status" value="1"/>
</dbReference>
<comment type="subcellular location">
    <subcellularLocation>
        <location evidence="1">Cell membrane</location>
        <topology evidence="1">Multi-pass membrane protein</topology>
    </subcellularLocation>
</comment>
<evidence type="ECO:0000313" key="9">
    <source>
        <dbReference type="Proteomes" id="UP001212803"/>
    </source>
</evidence>
<evidence type="ECO:0000256" key="6">
    <source>
        <dbReference type="SAM" id="Phobius"/>
    </source>
</evidence>
<keyword evidence="9" id="KW-1185">Reference proteome</keyword>